<evidence type="ECO:0000256" key="1">
    <source>
        <dbReference type="SAM" id="Phobius"/>
    </source>
</evidence>
<dbReference type="Pfam" id="PF01569">
    <property type="entry name" value="PAP2"/>
    <property type="match status" value="1"/>
</dbReference>
<dbReference type="InterPro" id="IPR000326">
    <property type="entry name" value="PAP2/HPO"/>
</dbReference>
<dbReference type="SMART" id="SM00014">
    <property type="entry name" value="acidPPc"/>
    <property type="match status" value="1"/>
</dbReference>
<dbReference type="PANTHER" id="PTHR14969:SF13">
    <property type="entry name" value="AT30094P"/>
    <property type="match status" value="1"/>
</dbReference>
<dbReference type="EMBL" id="JBBMER010000001">
    <property type="protein sequence ID" value="MEQ2378600.1"/>
    <property type="molecule type" value="Genomic_DNA"/>
</dbReference>
<organism evidence="3 4">
    <name type="scientific">[Lactobacillus] rogosae</name>
    <dbReference type="NCBI Taxonomy" id="706562"/>
    <lineage>
        <taxon>Bacteria</taxon>
        <taxon>Bacillati</taxon>
        <taxon>Bacillota</taxon>
        <taxon>Clostridia</taxon>
        <taxon>Lachnospirales</taxon>
        <taxon>Lachnospiraceae</taxon>
        <taxon>Lachnospira</taxon>
    </lineage>
</organism>
<feature type="transmembrane region" description="Helical" evidence="1">
    <location>
        <begin position="79"/>
        <end position="99"/>
    </location>
</feature>
<accession>A0ABV1BS62</accession>
<sequence length="193" mass="21649">MSENNLTSYEKRYNAVYNYLDTHKALKNILLLLYKVLPYVTALSYMVLIVLCARSKSTIATPAIALSVDATGYVETSNVFITAKLILAPLTSFIFVSFIRKCLDSPRPYTKYNITPIVKKDKEGESMPSRHIFSITIIAMCWLYIYQPVGIILLVMTLVLAVLRVVMGVHFIKDVIAGIICGIICGFIGLWIL</sequence>
<proteinExistence type="predicted"/>
<feature type="transmembrane region" description="Helical" evidence="1">
    <location>
        <begin position="36"/>
        <end position="53"/>
    </location>
</feature>
<dbReference type="CDD" id="cd01610">
    <property type="entry name" value="PAP2_like"/>
    <property type="match status" value="1"/>
</dbReference>
<evidence type="ECO:0000313" key="3">
    <source>
        <dbReference type="EMBL" id="MEQ2378600.1"/>
    </source>
</evidence>
<dbReference type="Proteomes" id="UP001442364">
    <property type="component" value="Unassembled WGS sequence"/>
</dbReference>
<feature type="transmembrane region" description="Helical" evidence="1">
    <location>
        <begin position="132"/>
        <end position="163"/>
    </location>
</feature>
<comment type="caution">
    <text evidence="3">The sequence shown here is derived from an EMBL/GenBank/DDBJ whole genome shotgun (WGS) entry which is preliminary data.</text>
</comment>
<feature type="domain" description="Phosphatidic acid phosphatase type 2/haloperoxidase" evidence="2">
    <location>
        <begin position="83"/>
        <end position="190"/>
    </location>
</feature>
<gene>
    <name evidence="3" type="ORF">WMO14_01690</name>
</gene>
<dbReference type="PANTHER" id="PTHR14969">
    <property type="entry name" value="SPHINGOSINE-1-PHOSPHATE PHOSPHOHYDROLASE"/>
    <property type="match status" value="1"/>
</dbReference>
<evidence type="ECO:0000313" key="4">
    <source>
        <dbReference type="Proteomes" id="UP001442364"/>
    </source>
</evidence>
<keyword evidence="4" id="KW-1185">Reference proteome</keyword>
<keyword evidence="1" id="KW-1133">Transmembrane helix</keyword>
<keyword evidence="1" id="KW-0472">Membrane</keyword>
<evidence type="ECO:0000259" key="2">
    <source>
        <dbReference type="SMART" id="SM00014"/>
    </source>
</evidence>
<name>A0ABV1BS62_9FIRM</name>
<keyword evidence="1" id="KW-0812">Transmembrane</keyword>
<feature type="transmembrane region" description="Helical" evidence="1">
    <location>
        <begin position="175"/>
        <end position="192"/>
    </location>
</feature>
<protein>
    <submittedName>
        <fullName evidence="3">Phosphatase PAP2 family protein</fullName>
    </submittedName>
</protein>
<dbReference type="SUPFAM" id="SSF48317">
    <property type="entry name" value="Acid phosphatase/Vanadium-dependent haloperoxidase"/>
    <property type="match status" value="1"/>
</dbReference>
<dbReference type="RefSeq" id="WP_349153158.1">
    <property type="nucleotide sequence ID" value="NZ_JBBMER010000001.1"/>
</dbReference>
<dbReference type="Gene3D" id="1.20.144.10">
    <property type="entry name" value="Phosphatidic acid phosphatase type 2/haloperoxidase"/>
    <property type="match status" value="1"/>
</dbReference>
<reference evidence="3 4" key="1">
    <citation type="submission" date="2024-03" db="EMBL/GenBank/DDBJ databases">
        <title>Human intestinal bacterial collection.</title>
        <authorList>
            <person name="Pauvert C."/>
            <person name="Hitch T.C.A."/>
            <person name="Clavel T."/>
        </authorList>
    </citation>
    <scope>NUCLEOTIDE SEQUENCE [LARGE SCALE GENOMIC DNA]</scope>
    <source>
        <strain evidence="3 4">CLA-AA-H255</strain>
    </source>
</reference>
<dbReference type="InterPro" id="IPR036938">
    <property type="entry name" value="PAP2/HPO_sf"/>
</dbReference>